<feature type="compositionally biased region" description="Basic and acidic residues" evidence="4">
    <location>
        <begin position="1338"/>
        <end position="1352"/>
    </location>
</feature>
<keyword evidence="2" id="KW-0863">Zinc-finger</keyword>
<dbReference type="Gene3D" id="3.30.40.100">
    <property type="match status" value="1"/>
</dbReference>
<evidence type="ECO:0000313" key="7">
    <source>
        <dbReference type="Proteomes" id="UP001630127"/>
    </source>
</evidence>
<feature type="compositionally biased region" description="Polar residues" evidence="4">
    <location>
        <begin position="889"/>
        <end position="910"/>
    </location>
</feature>
<organism evidence="6 7">
    <name type="scientific">Cinchona calisaya</name>
    <dbReference type="NCBI Taxonomy" id="153742"/>
    <lineage>
        <taxon>Eukaryota</taxon>
        <taxon>Viridiplantae</taxon>
        <taxon>Streptophyta</taxon>
        <taxon>Embryophyta</taxon>
        <taxon>Tracheophyta</taxon>
        <taxon>Spermatophyta</taxon>
        <taxon>Magnoliopsida</taxon>
        <taxon>eudicotyledons</taxon>
        <taxon>Gunneridae</taxon>
        <taxon>Pentapetalae</taxon>
        <taxon>asterids</taxon>
        <taxon>lamiids</taxon>
        <taxon>Gentianales</taxon>
        <taxon>Rubiaceae</taxon>
        <taxon>Cinchonoideae</taxon>
        <taxon>Cinchoneae</taxon>
        <taxon>Cinchona</taxon>
    </lineage>
</organism>
<evidence type="ECO:0000256" key="4">
    <source>
        <dbReference type="SAM" id="MobiDB-lite"/>
    </source>
</evidence>
<evidence type="ECO:0000256" key="2">
    <source>
        <dbReference type="ARBA" id="ARBA00022771"/>
    </source>
</evidence>
<feature type="compositionally biased region" description="Basic and acidic residues" evidence="4">
    <location>
        <begin position="838"/>
        <end position="847"/>
    </location>
</feature>
<evidence type="ECO:0000313" key="6">
    <source>
        <dbReference type="EMBL" id="KAL3531438.1"/>
    </source>
</evidence>
<feature type="region of interest" description="Disordered" evidence="4">
    <location>
        <begin position="1184"/>
        <end position="1370"/>
    </location>
</feature>
<feature type="region of interest" description="Disordered" evidence="4">
    <location>
        <begin position="731"/>
        <end position="1104"/>
    </location>
</feature>
<feature type="compositionally biased region" description="Low complexity" evidence="4">
    <location>
        <begin position="1064"/>
        <end position="1079"/>
    </location>
</feature>
<feature type="compositionally biased region" description="Polar residues" evidence="4">
    <location>
        <begin position="120"/>
        <end position="153"/>
    </location>
</feature>
<dbReference type="PANTHER" id="PTHR46524">
    <property type="entry name" value="CW-TYPE ZINC FINGER"/>
    <property type="match status" value="1"/>
</dbReference>
<dbReference type="InterPro" id="IPR055300">
    <property type="entry name" value="CWZF3/5/7"/>
</dbReference>
<dbReference type="GO" id="GO:0008270">
    <property type="term" value="F:zinc ion binding"/>
    <property type="evidence" value="ECO:0007669"/>
    <property type="project" value="UniProtKB-KW"/>
</dbReference>
<comment type="caution">
    <text evidence="6">The sequence shown here is derived from an EMBL/GenBank/DDBJ whole genome shotgun (WGS) entry which is preliminary data.</text>
</comment>
<evidence type="ECO:0000259" key="5">
    <source>
        <dbReference type="PROSITE" id="PS51050"/>
    </source>
</evidence>
<feature type="compositionally biased region" description="Polar residues" evidence="4">
    <location>
        <begin position="981"/>
        <end position="990"/>
    </location>
</feature>
<name>A0ABD3AJZ9_9GENT</name>
<dbReference type="CDD" id="cd15517">
    <property type="entry name" value="PHD_TCF19_like"/>
    <property type="match status" value="1"/>
</dbReference>
<reference evidence="6 7" key="1">
    <citation type="submission" date="2024-11" db="EMBL/GenBank/DDBJ databases">
        <title>A near-complete genome assembly of Cinchona calisaya.</title>
        <authorList>
            <person name="Lian D.C."/>
            <person name="Zhao X.W."/>
            <person name="Wei L."/>
        </authorList>
    </citation>
    <scope>NUCLEOTIDE SEQUENCE [LARGE SCALE GENOMIC DNA]</scope>
    <source>
        <tissue evidence="6">Nenye</tissue>
    </source>
</reference>
<dbReference type="InterPro" id="IPR011124">
    <property type="entry name" value="Znf_CW"/>
</dbReference>
<feature type="compositionally biased region" description="Basic and acidic residues" evidence="4">
    <location>
        <begin position="856"/>
        <end position="869"/>
    </location>
</feature>
<feature type="compositionally biased region" description="Basic and acidic residues" evidence="4">
    <location>
        <begin position="1282"/>
        <end position="1304"/>
    </location>
</feature>
<dbReference type="Proteomes" id="UP001630127">
    <property type="component" value="Unassembled WGS sequence"/>
</dbReference>
<keyword evidence="3" id="KW-0862">Zinc</keyword>
<accession>A0ABD3AJZ9</accession>
<evidence type="ECO:0000256" key="3">
    <source>
        <dbReference type="ARBA" id="ARBA00022833"/>
    </source>
</evidence>
<sequence length="1688" mass="183988">MISVRGGENARRGVELVFGSGEMEGTELEEGEASFDSTVDPDIALSYLDEKLHDVLGHFQKDFEGGVSAENLGSKFGGYGSFLPTYQRSPLWSHPRTPPEVYDNHNTPRSPNNMPLEGGRQNSVSASSTSLLARPGITSSNRPEPRAQSGNDQVNRDVRVLSTNGEEMTLEVGLEKSTNFSDQKALKFRIKVGVDDLSTRKNAEIYSGLGLDVSPSSSLDDSPTESEGLYHDLQDTPDESPISILQIMTSVRLFGGLLLSPLSDHVTQLAEKGGFWGERKSKIVHKANLDGTRLAGSGSDLAMISEKVLGEKKPKLIEKPAVSVELSNTNNKDPFNGIGIASKKEVDIDTSACEELVSNALKLPLLSNKYYDFANSEKDVAKSVTTSSTAVKTSETNDYQPNVAEEEPLEPVTHDCKIERSNRNVGLSEKARESVKQISVDENSVYQKKEVCHKEDKAEFPIKIESTVSEERKFLKLDDPSKQKVDCKVASQDEDGLKATPWELQSLSGGKKKYKGNQNQCPQGTEFQDDSLIFNSSMVPKCKKTSNSNILLSKSDSEGLKKVHGKATDKYKEFFGDLELEKEDDEIASDKMPSVRRVKDSELVEKRNTSECNIAKEKLNGKKVEGIPVSGNHPKSSSYRPPPAGKGPNHDAATPMLAPLVKEDWVCCDKCQTWRLLPLGTNPESLPEKWICSMLDWLPGMNRCSVSEEETTNALRALYQVPASVAPLASASGSQLDQHTHPGRTLLGVSQGDTRRSTEDRHISGLQTIATGGKKKCGSKDVTSATSQDGPIQSSNPKKNLQASAENRNLNEVDHSPSVDEFGSQYVGQPGGSVAGRYAKEKEKKILLDNNSDEGDGTKSKMKNPRESDIDGLQACKKIKTEDVRNMDENCTSDGGASSKAGQNSNSASWKDSHKYSNCYRDSKVDPKKKSSVSCEKLEVQLSVASDDGSFKMDKSGSADSVKKRKGKEHQNADVDCVLRPSSQQHSQGSKGYLEDIRENGHRKEKKARVSKSEGKDSNGNKDIGVSGTKVRSMMDQEMGQDIDSTPSQRSMDAADSFRRDLGSGQPSVAATSSSSKVSGSRKSKTNHQEMKGSPVESVSSSPLRISTADKLTQVAGYFATVSPRRSLDGEDLGVSDQSVKVKDDIPNVSHLGSLESTVLDFRGKDLDDIASLTGKAVCISSTSLASECGPDSKIISLGQGSQNASQTKTSEEIRDEGKRNGDHHPSNVPHSKKSGKGSSSRSKEKIRSSLSEFDNGNESSYDEKMKAGRNKFQEKSSSSSDRTERHVVSKKDSTGKLVRETSKVENQPKVGGRDGSIVRPDVNASQDMKQNVPQDSNNDRSSRKPVSDKTGVEVSGRGKSHPLPPSMRGQADTMIHLQPIVESHIENGEYKERDAILKASKQSKKAEKQNGNQPVNVRHPTPPTQKSRDLDAPSPVRRDSSSQAVTNAVKEAKDLKHLADRFKHSGSTESTGYYFQAALKFLHGASLLESSNSENTKHNEMSQSMQMYSSTAKFCEFCAHEYEKSKDMAAAALAYKCMEVAYMRVIYTLHNSASRDRNELQAALQLIPTGESPSSSASDIDNLNNPVNVDKAVQGKAVGSPQVAGNHVLTARHRSSFMRLINHARNVNNAMEASRKSRNAFAAANPKSDGPQHKEGISSVKRALDFNFQDVDGLLRLVRVAMEAINR</sequence>
<feature type="compositionally biased region" description="Basic and acidic residues" evidence="4">
    <location>
        <begin position="1262"/>
        <end position="1275"/>
    </location>
</feature>
<feature type="compositionally biased region" description="Basic and acidic residues" evidence="4">
    <location>
        <begin position="1210"/>
        <end position="1226"/>
    </location>
</feature>
<dbReference type="Pfam" id="PF07496">
    <property type="entry name" value="zf-CW"/>
    <property type="match status" value="1"/>
</dbReference>
<dbReference type="PROSITE" id="PS51050">
    <property type="entry name" value="ZF_CW"/>
    <property type="match status" value="1"/>
</dbReference>
<keyword evidence="7" id="KW-1185">Reference proteome</keyword>
<feature type="compositionally biased region" description="Basic and acidic residues" evidence="4">
    <location>
        <begin position="809"/>
        <end position="818"/>
    </location>
</feature>
<feature type="region of interest" description="Disordered" evidence="4">
    <location>
        <begin position="623"/>
        <end position="653"/>
    </location>
</feature>
<feature type="domain" description="CW-type" evidence="5">
    <location>
        <begin position="659"/>
        <end position="712"/>
    </location>
</feature>
<feature type="compositionally biased region" description="Basic and acidic residues" evidence="4">
    <location>
        <begin position="911"/>
        <end position="929"/>
    </location>
</feature>
<feature type="compositionally biased region" description="Polar residues" evidence="4">
    <location>
        <begin position="781"/>
        <end position="808"/>
    </location>
</feature>
<feature type="compositionally biased region" description="Polar residues" evidence="4">
    <location>
        <begin position="1199"/>
        <end position="1209"/>
    </location>
</feature>
<dbReference type="PANTHER" id="PTHR46524:SF7">
    <property type="entry name" value="CW-TYPE ZINC FINGER"/>
    <property type="match status" value="1"/>
</dbReference>
<feature type="region of interest" description="Disordered" evidence="4">
    <location>
        <begin position="90"/>
        <end position="157"/>
    </location>
</feature>
<gene>
    <name evidence="6" type="ORF">ACH5RR_010760</name>
</gene>
<dbReference type="Pfam" id="PF24756">
    <property type="entry name" value="THD_CWZF3-5-7"/>
    <property type="match status" value="1"/>
</dbReference>
<protein>
    <recommendedName>
        <fullName evidence="5">CW-type domain-containing protein</fullName>
    </recommendedName>
</protein>
<feature type="compositionally biased region" description="Basic and acidic residues" evidence="4">
    <location>
        <begin position="993"/>
        <end position="1002"/>
    </location>
</feature>
<feature type="region of interest" description="Disordered" evidence="4">
    <location>
        <begin position="1400"/>
        <end position="1446"/>
    </location>
</feature>
<keyword evidence="1" id="KW-0479">Metal-binding</keyword>
<feature type="compositionally biased region" description="Basic and acidic residues" evidence="4">
    <location>
        <begin position="1011"/>
        <end position="1020"/>
    </location>
</feature>
<dbReference type="EMBL" id="JBJUIK010000004">
    <property type="protein sequence ID" value="KAL3531438.1"/>
    <property type="molecule type" value="Genomic_DNA"/>
</dbReference>
<feature type="compositionally biased region" description="Basic and acidic residues" evidence="4">
    <location>
        <begin position="879"/>
        <end position="888"/>
    </location>
</feature>
<dbReference type="InterPro" id="IPR056406">
    <property type="entry name" value="THD_CWZF3/5/7"/>
</dbReference>
<feature type="compositionally biased region" description="Polar residues" evidence="4">
    <location>
        <begin position="104"/>
        <end position="113"/>
    </location>
</feature>
<feature type="compositionally biased region" description="Basic and acidic residues" evidence="4">
    <location>
        <begin position="1427"/>
        <end position="1441"/>
    </location>
</feature>
<proteinExistence type="predicted"/>
<feature type="compositionally biased region" description="Basic and acidic residues" evidence="4">
    <location>
        <begin position="753"/>
        <end position="763"/>
    </location>
</feature>
<feature type="compositionally biased region" description="Polar residues" evidence="4">
    <location>
        <begin position="1324"/>
        <end position="1337"/>
    </location>
</feature>
<evidence type="ECO:0000256" key="1">
    <source>
        <dbReference type="ARBA" id="ARBA00022723"/>
    </source>
</evidence>